<accession>Q23R37</accession>
<sequence>MGFKIRETSTSVKRRKNKEKKFFEKLNGNQVNSILQSQNNLPEKNIESVVQSDQKQLKFQENVEKAKEKNVQQDQEDINILVNSHTLIGSISYEEKQDSLTQKQSLTIQSIELSNKPIEQQVLEYYQDKIDKLDVRQTLKSYLRRTLDTIILSNENDKIFLLEIRKQLKQSQRIAKKQEYSDFLKLVDNLYLLAVDKCITQIFQGAAATRGFSDSSSSSLDNQQIYESSTLSPNTNDQLGEHNPNPGSLIDNILRLHNNNSSDIIRILQRNALQRLAQAYRRVTGNSYNNLSRQQSIINRSPLYSNRQNQQYQQQQGINNYESNSSIESNSRRTNIGSWSNYEDNGLGSSFFTSTLRSHIDNESQTTNASSSSRNNNNNFNSILYNNLEGQELDDDTVITTNSSQNENSQRRLTTSQSNSNLLMIGSGRYFGFRSISSQVAANQGDTSIQTSSETGSNFSS</sequence>
<name>Q23R37_TETTS</name>
<dbReference type="RefSeq" id="XP_001019249.2">
    <property type="nucleotide sequence ID" value="XM_001019249.2"/>
</dbReference>
<dbReference type="EMBL" id="GG662645">
    <property type="protein sequence ID" value="EAR99004.2"/>
    <property type="molecule type" value="Genomic_DNA"/>
</dbReference>
<organism evidence="2 3">
    <name type="scientific">Tetrahymena thermophila (strain SB210)</name>
    <dbReference type="NCBI Taxonomy" id="312017"/>
    <lineage>
        <taxon>Eukaryota</taxon>
        <taxon>Sar</taxon>
        <taxon>Alveolata</taxon>
        <taxon>Ciliophora</taxon>
        <taxon>Intramacronucleata</taxon>
        <taxon>Oligohymenophorea</taxon>
        <taxon>Hymenostomatida</taxon>
        <taxon>Tetrahymenina</taxon>
        <taxon>Tetrahymenidae</taxon>
        <taxon>Tetrahymena</taxon>
    </lineage>
</organism>
<dbReference type="InParanoid" id="Q23R37"/>
<protein>
    <submittedName>
        <fullName evidence="2">Uncharacterized protein</fullName>
    </submittedName>
</protein>
<dbReference type="Proteomes" id="UP000009168">
    <property type="component" value="Unassembled WGS sequence"/>
</dbReference>
<evidence type="ECO:0000313" key="2">
    <source>
        <dbReference type="EMBL" id="EAR99004.2"/>
    </source>
</evidence>
<dbReference type="GeneID" id="7841730"/>
<dbReference type="KEGG" id="tet:TTHERM_00849470"/>
<dbReference type="AlphaFoldDB" id="Q23R37"/>
<keyword evidence="3" id="KW-1185">Reference proteome</keyword>
<feature type="region of interest" description="Disordered" evidence="1">
    <location>
        <begin position="1"/>
        <end position="23"/>
    </location>
</feature>
<evidence type="ECO:0000313" key="3">
    <source>
        <dbReference type="Proteomes" id="UP000009168"/>
    </source>
</evidence>
<gene>
    <name evidence="2" type="ORF">TTHERM_00849470</name>
</gene>
<feature type="region of interest" description="Disordered" evidence="1">
    <location>
        <begin position="442"/>
        <end position="461"/>
    </location>
</feature>
<feature type="compositionally biased region" description="Low complexity" evidence="1">
    <location>
        <begin position="363"/>
        <end position="382"/>
    </location>
</feature>
<dbReference type="HOGENOM" id="CLU_559611_0_0_1"/>
<feature type="region of interest" description="Disordered" evidence="1">
    <location>
        <begin position="362"/>
        <end position="382"/>
    </location>
</feature>
<feature type="region of interest" description="Disordered" evidence="1">
    <location>
        <begin position="307"/>
        <end position="332"/>
    </location>
</feature>
<proteinExistence type="predicted"/>
<evidence type="ECO:0000256" key="1">
    <source>
        <dbReference type="SAM" id="MobiDB-lite"/>
    </source>
</evidence>
<reference evidence="3" key="1">
    <citation type="journal article" date="2006" name="PLoS Biol.">
        <title>Macronuclear genome sequence of the ciliate Tetrahymena thermophila, a model eukaryote.</title>
        <authorList>
            <person name="Eisen J.A."/>
            <person name="Coyne R.S."/>
            <person name="Wu M."/>
            <person name="Wu D."/>
            <person name="Thiagarajan M."/>
            <person name="Wortman J.R."/>
            <person name="Badger J.H."/>
            <person name="Ren Q."/>
            <person name="Amedeo P."/>
            <person name="Jones K.M."/>
            <person name="Tallon L.J."/>
            <person name="Delcher A.L."/>
            <person name="Salzberg S.L."/>
            <person name="Silva J.C."/>
            <person name="Haas B.J."/>
            <person name="Majoros W.H."/>
            <person name="Farzad M."/>
            <person name="Carlton J.M."/>
            <person name="Smith R.K. Jr."/>
            <person name="Garg J."/>
            <person name="Pearlman R.E."/>
            <person name="Karrer K.M."/>
            <person name="Sun L."/>
            <person name="Manning G."/>
            <person name="Elde N.C."/>
            <person name="Turkewitz A.P."/>
            <person name="Asai D.J."/>
            <person name="Wilkes D.E."/>
            <person name="Wang Y."/>
            <person name="Cai H."/>
            <person name="Collins K."/>
            <person name="Stewart B.A."/>
            <person name="Lee S.R."/>
            <person name="Wilamowska K."/>
            <person name="Weinberg Z."/>
            <person name="Ruzzo W.L."/>
            <person name="Wloga D."/>
            <person name="Gaertig J."/>
            <person name="Frankel J."/>
            <person name="Tsao C.-C."/>
            <person name="Gorovsky M.A."/>
            <person name="Keeling P.J."/>
            <person name="Waller R.F."/>
            <person name="Patron N.J."/>
            <person name="Cherry J.M."/>
            <person name="Stover N.A."/>
            <person name="Krieger C.J."/>
            <person name="del Toro C."/>
            <person name="Ryder H.F."/>
            <person name="Williamson S.C."/>
            <person name="Barbeau R.A."/>
            <person name="Hamilton E.P."/>
            <person name="Orias E."/>
        </authorList>
    </citation>
    <scope>NUCLEOTIDE SEQUENCE [LARGE SCALE GENOMIC DNA]</scope>
    <source>
        <strain evidence="3">SB210</strain>
    </source>
</reference>